<accession>A0AC34Q4N6</accession>
<organism evidence="1 2">
    <name type="scientific">Panagrolaimus sp. JU765</name>
    <dbReference type="NCBI Taxonomy" id="591449"/>
    <lineage>
        <taxon>Eukaryota</taxon>
        <taxon>Metazoa</taxon>
        <taxon>Ecdysozoa</taxon>
        <taxon>Nematoda</taxon>
        <taxon>Chromadorea</taxon>
        <taxon>Rhabditida</taxon>
        <taxon>Tylenchina</taxon>
        <taxon>Panagrolaimomorpha</taxon>
        <taxon>Panagrolaimoidea</taxon>
        <taxon>Panagrolaimidae</taxon>
        <taxon>Panagrolaimus</taxon>
    </lineage>
</organism>
<protein>
    <submittedName>
        <fullName evidence="2">Alpha-1,3-mannosyl-glycoprotein 2-beta-N-acetylglucosaminyltransferase</fullName>
    </submittedName>
</protein>
<evidence type="ECO:0000313" key="1">
    <source>
        <dbReference type="Proteomes" id="UP000887576"/>
    </source>
</evidence>
<reference evidence="2" key="1">
    <citation type="submission" date="2022-11" db="UniProtKB">
        <authorList>
            <consortium name="WormBaseParasite"/>
        </authorList>
    </citation>
    <scope>IDENTIFICATION</scope>
</reference>
<name>A0AC34Q4N6_9BILA</name>
<proteinExistence type="predicted"/>
<dbReference type="WBParaSite" id="JU765_v2.g12841.t1">
    <property type="protein sequence ID" value="JU765_v2.g12841.t1"/>
    <property type="gene ID" value="JU765_v2.g12841"/>
</dbReference>
<dbReference type="Proteomes" id="UP000887576">
    <property type="component" value="Unplaced"/>
</dbReference>
<evidence type="ECO:0000313" key="2">
    <source>
        <dbReference type="WBParaSite" id="JU765_v2.g12841.t1"/>
    </source>
</evidence>
<sequence>MVFIFGTTKSNVTDDEIIAQNFGPLNEEVTRLEKLLAFERERIRQLQARVDEFAKQQNRNVPKGSIGGWPEPIGVLVFVCNRAEAIRNHLQKLLAYRTNPELFPIIVSQDCDSEEVAQVVKSFGSQVQYIKHVSGEKANIQIPMNHHQYTSYYRISRHYKLGLDHIFNELKLGSVIITEDDLDISPDFYDYFSGTRWLLDADKTLYCVSAWNDNGRSELIDLNANTLLYRSDFFSGLGWMLTKELWQELGIIWPIGFWDDWIRDPARRQNRSCIRPEIPRTSMTSYGQKGASKGLFFEHFLKKIISNDKPANFSQLSLDYLLKKNYDGPFIDQIYGFKKMTVDEVVAKTINNDKNDGFVRIEYSTMHEYTEIARKLHIMIDTKAGVPRTAYHGIVTCFINGIRIYVAPNDPINWIGYDVKWEPPQDLFQL</sequence>